<dbReference type="PANTHER" id="PTHR43095">
    <property type="entry name" value="SUGAR KINASE"/>
    <property type="match status" value="1"/>
</dbReference>
<protein>
    <submittedName>
        <fullName evidence="6">FGGY family carbohydrate kinase</fullName>
    </submittedName>
</protein>
<gene>
    <name evidence="6" type="ORF">OCK74_21815</name>
</gene>
<evidence type="ECO:0000256" key="1">
    <source>
        <dbReference type="ARBA" id="ARBA00009156"/>
    </source>
</evidence>
<reference evidence="6" key="2">
    <citation type="submission" date="2023-04" db="EMBL/GenBank/DDBJ databases">
        <title>Paracnuella aquatica gen. nov., sp. nov., a member of the family Chitinophagaceae isolated from a hot spring.</title>
        <authorList>
            <person name="Wang C."/>
        </authorList>
    </citation>
    <scope>NUCLEOTIDE SEQUENCE</scope>
    <source>
        <strain evidence="6">LB-8</strain>
    </source>
</reference>
<keyword evidence="7" id="KW-1185">Reference proteome</keyword>
<dbReference type="InterPro" id="IPR050406">
    <property type="entry name" value="FGGY_Carb_Kinase"/>
</dbReference>
<proteinExistence type="inferred from homology"/>
<evidence type="ECO:0000256" key="2">
    <source>
        <dbReference type="ARBA" id="ARBA00022679"/>
    </source>
</evidence>
<accession>A0A9X2XPT8</accession>
<dbReference type="Gene3D" id="3.30.420.40">
    <property type="match status" value="2"/>
</dbReference>
<dbReference type="CDD" id="cd07772">
    <property type="entry name" value="ASKHA_NBD_FGGY_NaCK-like"/>
    <property type="match status" value="1"/>
</dbReference>
<comment type="caution">
    <text evidence="6">The sequence shown here is derived from an EMBL/GenBank/DDBJ whole genome shotgun (WGS) entry which is preliminary data.</text>
</comment>
<evidence type="ECO:0000259" key="4">
    <source>
        <dbReference type="Pfam" id="PF00370"/>
    </source>
</evidence>
<dbReference type="AlphaFoldDB" id="A0A9X2XPT8"/>
<dbReference type="Pfam" id="PF21546">
    <property type="entry name" value="FGGY_C_2"/>
    <property type="match status" value="1"/>
</dbReference>
<dbReference type="InterPro" id="IPR049382">
    <property type="entry name" value="FGGY_C_2"/>
</dbReference>
<feature type="domain" description="Carbohydrate kinase FGGY C-terminal" evidence="5">
    <location>
        <begin position="246"/>
        <end position="441"/>
    </location>
</feature>
<dbReference type="EMBL" id="JAOTIF010000023">
    <property type="protein sequence ID" value="MCU7551774.1"/>
    <property type="molecule type" value="Genomic_DNA"/>
</dbReference>
<keyword evidence="2" id="KW-0808">Transferase</keyword>
<reference evidence="6" key="1">
    <citation type="submission" date="2022-09" db="EMBL/GenBank/DDBJ databases">
        <authorList>
            <person name="Yuan C."/>
            <person name="Ke Z."/>
        </authorList>
    </citation>
    <scope>NUCLEOTIDE SEQUENCE</scope>
    <source>
        <strain evidence="6">LB-8</strain>
    </source>
</reference>
<name>A0A9X2XPT8_9BACT</name>
<dbReference type="GO" id="GO:0005975">
    <property type="term" value="P:carbohydrate metabolic process"/>
    <property type="evidence" value="ECO:0007669"/>
    <property type="project" value="InterPro"/>
</dbReference>
<feature type="domain" description="Carbohydrate kinase FGGY N-terminal" evidence="4">
    <location>
        <begin position="9"/>
        <end position="218"/>
    </location>
</feature>
<dbReference type="InterPro" id="IPR018484">
    <property type="entry name" value="FGGY_N"/>
</dbReference>
<dbReference type="RefSeq" id="WP_279299212.1">
    <property type="nucleotide sequence ID" value="NZ_JAOTIF010000023.1"/>
</dbReference>
<sequence length="473" mass="54355">MSREVIAVFDLVRMDMKFLLFDRDYQVVFAKKYQVVKTTDDDGYDCEDLHQLTTWIKNTFEETLQNPDFNVHAINFTTYGASFVHLDDSGIPVTPLYFNLKPYPEDLLDQFYKKYGSKETIALQTASPPMGMANSGLQLYWLKHHKPYFFKRIKRSLHFPQYCSYLITGRRFSEITSIGCHTALWNYKENQYHHWVVEEGIDALFPPIAPSNSDVDLISGNKKLVAGIGIHDSSASLVPYLLNVKEPFLLLSTNTWNIAFNPFSEELLTAEDLKRGCHYYLNFLGKPVKASRIHLGYEHNYQVKKIAAHFNKNGNYHQQVKFDKSLIQKLVRENNPEKQFIPESVNVAGFLPQLPRRKVKLELFENYEEAYHQLNLDLMALQAISLNLAMGKTKVKKLFISGGFCDNSLFIKLIASRYPKLKVYTSIISRASALGAAAIIHLHWNGDRPFPGIGKIQLHKPEEELEIGDYGLI</sequence>
<dbReference type="Pfam" id="PF00370">
    <property type="entry name" value="FGGY_N"/>
    <property type="match status" value="1"/>
</dbReference>
<organism evidence="6 7">
    <name type="scientific">Paraflavisolibacter caeni</name>
    <dbReference type="NCBI Taxonomy" id="2982496"/>
    <lineage>
        <taxon>Bacteria</taxon>
        <taxon>Pseudomonadati</taxon>
        <taxon>Bacteroidota</taxon>
        <taxon>Chitinophagia</taxon>
        <taxon>Chitinophagales</taxon>
        <taxon>Chitinophagaceae</taxon>
        <taxon>Paraflavisolibacter</taxon>
    </lineage>
</organism>
<keyword evidence="3 6" id="KW-0418">Kinase</keyword>
<evidence type="ECO:0000259" key="5">
    <source>
        <dbReference type="Pfam" id="PF21546"/>
    </source>
</evidence>
<evidence type="ECO:0000313" key="7">
    <source>
        <dbReference type="Proteomes" id="UP001155483"/>
    </source>
</evidence>
<dbReference type="InterPro" id="IPR043129">
    <property type="entry name" value="ATPase_NBD"/>
</dbReference>
<dbReference type="GO" id="GO:0016301">
    <property type="term" value="F:kinase activity"/>
    <property type="evidence" value="ECO:0007669"/>
    <property type="project" value="UniProtKB-KW"/>
</dbReference>
<comment type="similarity">
    <text evidence="1">Belongs to the FGGY kinase family.</text>
</comment>
<dbReference type="Proteomes" id="UP001155483">
    <property type="component" value="Unassembled WGS sequence"/>
</dbReference>
<dbReference type="SUPFAM" id="SSF53067">
    <property type="entry name" value="Actin-like ATPase domain"/>
    <property type="match status" value="1"/>
</dbReference>
<evidence type="ECO:0000256" key="3">
    <source>
        <dbReference type="ARBA" id="ARBA00022777"/>
    </source>
</evidence>
<evidence type="ECO:0000313" key="6">
    <source>
        <dbReference type="EMBL" id="MCU7551774.1"/>
    </source>
</evidence>